<evidence type="ECO:0000313" key="3">
    <source>
        <dbReference type="Proteomes" id="UP000066042"/>
    </source>
</evidence>
<gene>
    <name evidence="2" type="ORF">TBCH5v1_2097</name>
</gene>
<accession>A0A0S1XDX2</accession>
<name>A0A0S1XDX2_THEBA</name>
<dbReference type="PANTHER" id="PTHR35902:SF3">
    <property type="entry name" value="NPCBM-ASSOCIATED, NEW3 DOMAIN OF ALPHA-GALACTOSIDASE"/>
    <property type="match status" value="1"/>
</dbReference>
<feature type="transmembrane region" description="Helical" evidence="1">
    <location>
        <begin position="894"/>
        <end position="912"/>
    </location>
</feature>
<dbReference type="PANTHER" id="PTHR35902">
    <property type="entry name" value="S-LAYER DOMAIN-LIKE PROTEIN-RELATED"/>
    <property type="match status" value="1"/>
</dbReference>
<dbReference type="InterPro" id="IPR013783">
    <property type="entry name" value="Ig-like_fold"/>
</dbReference>
<dbReference type="RefSeq" id="WP_056934468.1">
    <property type="nucleotide sequence ID" value="NZ_CP013050.1"/>
</dbReference>
<dbReference type="STRING" id="55802.TBCH5v1_2097"/>
<reference evidence="2 3" key="1">
    <citation type="journal article" date="2016" name="Genome Announc.">
        <title>Complete genome sequence of the hyperthermophilic and piezophilic archaeon Thermococcus barophilus Ch5, capable of growth at the expense of hydrogenogenesis from carbon monoxide and formate.</title>
        <authorList>
            <person name="Oger P."/>
            <person name="Sokolova T.G."/>
            <person name="Kozhevnikova D.A."/>
            <person name="Taranov E.A."/>
            <person name="Vannier P."/>
            <person name="Lee H.S."/>
            <person name="Kwon K.K."/>
            <person name="Kang S.G."/>
            <person name="Lee J.H."/>
            <person name="Bonch-Osmolovskaya E.A."/>
            <person name="Lebedinsky A.V."/>
        </authorList>
    </citation>
    <scope>NUCLEOTIDE SEQUENCE [LARGE SCALE GENOMIC DNA]</scope>
    <source>
        <strain evidence="3">Ch5</strain>
    </source>
</reference>
<evidence type="ECO:0000313" key="2">
    <source>
        <dbReference type="EMBL" id="ALM75999.1"/>
    </source>
</evidence>
<dbReference type="Gene3D" id="2.60.40.10">
    <property type="entry name" value="Immunoglobulins"/>
    <property type="match status" value="2"/>
</dbReference>
<dbReference type="EMBL" id="CP013050">
    <property type="protein sequence ID" value="ALM75999.1"/>
    <property type="molecule type" value="Genomic_DNA"/>
</dbReference>
<sequence>MKKFGILLGVMIIVATFNMVLAQDTVLFEGYLNKGDAILVGPLIITLNDVQKDYLTNQYKAMFVIMKDGKIINANYTVIYVPNPSKIQSLLEDPQFLRAMAETLGYNATNPLSYAQFLAWLATASQEEIADAVFKTINEHPELGINKEDILMPMRVPQFTYIGENEIIELNVDGQKVTITALEIYPNGARISISGPYEWKASLIPALITTSIEAPKSVNPGQEFTVKVHLKNEGALKAKYITVMVSPVMLNVGSGENQSSTGQALAQALSQSGVVQSALMPVNTSIKYIEFLDGKESATLEFKFKANENAQPGVYPLYVTVIYFFGVGQNIQQMQSFNFVGITVARDSDASFVIESIEKPKIVHPGEDFEVRIKLRNVGGDTAKDFLATIEPKGSLNIEEQRIQNAQLPQSNLPMEAKTPILVANRTDQYYRAIVEPNEEVELTFRLHVSEDTETGSYPVTLKLTYYSGDSKDSKSQSFEFSVQVLRKREAFIEIESIDMEPKKVDPGDEFTLTIKLRNVGEENARAFVLKIIPTRVPVQGEIKKVDLSSLQNLPIQGSQAISENLQEALNQILKELAKRNVDAFLPIGEDNVKYVPEIAPNQEVTLTFHLKANDRLENGIYPLRIGVEYLSSPDDSKISDERLIGISVLGKEQLIISKVSTSPSRVYPGMHNIEVSLSVENIGSGEAKYVLLIPKPQSPFELSDTSEQIINLGTLRQGDSANAVFRINVNEDARGGSYKLPIEIQYKDALGNSQKIMLNVPIIIHEKPKLVVENVRFDKTPMQGEEIKVYITVKNVGGEKASSVMIEGIVKSSQPFTLTKRTDYIGNLKPGQSGEGVVELSIDKDAVPKTYVIQIRMRAVGDKESGDDNVYVFEDSIKIPVEENTKQAHTLKYAGMGVGFLVVLAILATYMKRRR</sequence>
<keyword evidence="1" id="KW-0812">Transmembrane</keyword>
<proteinExistence type="predicted"/>
<dbReference type="PATRIC" id="fig|55802.8.peg.2079"/>
<keyword evidence="1" id="KW-0472">Membrane</keyword>
<dbReference type="Proteomes" id="UP000066042">
    <property type="component" value="Chromosome"/>
</dbReference>
<dbReference type="AlphaFoldDB" id="A0A0S1XDX2"/>
<evidence type="ECO:0000256" key="1">
    <source>
        <dbReference type="SAM" id="Phobius"/>
    </source>
</evidence>
<protein>
    <submittedName>
        <fullName evidence="2">S-layer domain</fullName>
    </submittedName>
</protein>
<dbReference type="GeneID" id="26137323"/>
<keyword evidence="1" id="KW-1133">Transmembrane helix</keyword>
<organism evidence="2 3">
    <name type="scientific">Thermococcus barophilus</name>
    <dbReference type="NCBI Taxonomy" id="55802"/>
    <lineage>
        <taxon>Archaea</taxon>
        <taxon>Methanobacteriati</taxon>
        <taxon>Methanobacteriota</taxon>
        <taxon>Thermococci</taxon>
        <taxon>Thermococcales</taxon>
        <taxon>Thermococcaceae</taxon>
        <taxon>Thermococcus</taxon>
    </lineage>
</organism>